<proteinExistence type="predicted"/>
<dbReference type="AlphaFoldDB" id="A0A511X6N6"/>
<dbReference type="RefSeq" id="WP_026396702.1">
    <property type="nucleotide sequence ID" value="NZ_AUBI01000001.1"/>
</dbReference>
<accession>A0A511X6N6</accession>
<comment type="caution">
    <text evidence="1">The sequence shown here is derived from an EMBL/GenBank/DDBJ whole genome shotgun (WGS) entry which is preliminary data.</text>
</comment>
<evidence type="ECO:0000313" key="2">
    <source>
        <dbReference type="Proteomes" id="UP000321635"/>
    </source>
</evidence>
<protein>
    <submittedName>
        <fullName evidence="1">Uncharacterized protein</fullName>
    </submittedName>
</protein>
<sequence>MAGPFSEWMWLLDSVQSDRIDWLNADLCKDHAKRLIDTVCLNGQTANSWAIAPLKGGGCAQPRAAKTQ</sequence>
<name>A0A511X6N6_9PROT</name>
<evidence type="ECO:0000313" key="1">
    <source>
        <dbReference type="EMBL" id="GEN58591.1"/>
    </source>
</evidence>
<dbReference type="Proteomes" id="UP000321635">
    <property type="component" value="Unassembled WGS sequence"/>
</dbReference>
<reference evidence="1 2" key="1">
    <citation type="submission" date="2019-07" db="EMBL/GenBank/DDBJ databases">
        <title>Whole genome shotgun sequence of Acetobacter nitrogenifigens NBRC 105050.</title>
        <authorList>
            <person name="Hosoyama A."/>
            <person name="Uohara A."/>
            <person name="Ohji S."/>
            <person name="Ichikawa N."/>
        </authorList>
    </citation>
    <scope>NUCLEOTIDE SEQUENCE [LARGE SCALE GENOMIC DNA]</scope>
    <source>
        <strain evidence="1 2">NBRC 105050</strain>
    </source>
</reference>
<keyword evidence="2" id="KW-1185">Reference proteome</keyword>
<gene>
    <name evidence="1" type="ORF">ANI02nite_04750</name>
</gene>
<dbReference type="EMBL" id="BJYF01000001">
    <property type="protein sequence ID" value="GEN58591.1"/>
    <property type="molecule type" value="Genomic_DNA"/>
</dbReference>
<organism evidence="1 2">
    <name type="scientific">Acetobacter nitrogenifigens DSM 23921 = NBRC 105050</name>
    <dbReference type="NCBI Taxonomy" id="1120919"/>
    <lineage>
        <taxon>Bacteria</taxon>
        <taxon>Pseudomonadati</taxon>
        <taxon>Pseudomonadota</taxon>
        <taxon>Alphaproteobacteria</taxon>
        <taxon>Acetobacterales</taxon>
        <taxon>Acetobacteraceae</taxon>
        <taxon>Acetobacter</taxon>
    </lineage>
</organism>